<dbReference type="PIRSF" id="PIRSF003203">
    <property type="entry name" value="AzlD"/>
    <property type="match status" value="1"/>
</dbReference>
<feature type="transmembrane region" description="Helical" evidence="1">
    <location>
        <begin position="35"/>
        <end position="57"/>
    </location>
</feature>
<feature type="transmembrane region" description="Helical" evidence="1">
    <location>
        <begin position="7"/>
        <end position="29"/>
    </location>
</feature>
<accession>W0FGV1</accession>
<dbReference type="AlphaFoldDB" id="W0FGV1"/>
<keyword evidence="1" id="KW-0812">Transmembrane</keyword>
<keyword evidence="1" id="KW-0472">Membrane</keyword>
<name>W0FGV1_9BACT</name>
<evidence type="ECO:0000313" key="2">
    <source>
        <dbReference type="EMBL" id="AHF23863.1"/>
    </source>
</evidence>
<dbReference type="InterPro" id="IPR008407">
    <property type="entry name" value="Brnchd-chn_aa_trnsp_AzlD"/>
</dbReference>
<proteinExistence type="predicted"/>
<keyword evidence="1" id="KW-1133">Transmembrane helix</keyword>
<sequence length="107" mass="11592">MTGNAHAALLVAIMAVVTMLLRFLPFLVFRRGTPAYVTYLGKVLPAAIIGMLVIYCLKDTVLIRPPYGAPELIAAAAVVGLQCWKRNALLSILGGTVLYMVMVQLIF</sequence>
<protein>
    <submittedName>
        <fullName evidence="2">Branched-chain amino acid transporter</fullName>
    </submittedName>
</protein>
<reference evidence="2" key="1">
    <citation type="journal article" date="2013" name="PLoS ONE">
        <title>Metagenomic insights into the carbohydrate-active enzymes carried by the microorganisms adhering to solid digesta in the rumen of cows.</title>
        <authorList>
            <person name="Wang L."/>
            <person name="Hatem A."/>
            <person name="Catalyurek U.V."/>
            <person name="Morrison M."/>
            <person name="Yu Z."/>
        </authorList>
    </citation>
    <scope>NUCLEOTIDE SEQUENCE</scope>
</reference>
<evidence type="ECO:0000256" key="1">
    <source>
        <dbReference type="SAM" id="Phobius"/>
    </source>
</evidence>
<organism evidence="2">
    <name type="scientific">uncultured bacterium Contig15</name>
    <dbReference type="NCBI Taxonomy" id="1393441"/>
    <lineage>
        <taxon>Bacteria</taxon>
        <taxon>environmental samples</taxon>
    </lineage>
</organism>
<dbReference type="EMBL" id="KC246777">
    <property type="protein sequence ID" value="AHF23863.1"/>
    <property type="molecule type" value="Genomic_DNA"/>
</dbReference>
<feature type="transmembrane region" description="Helical" evidence="1">
    <location>
        <begin position="88"/>
        <end position="106"/>
    </location>
</feature>
<dbReference type="Pfam" id="PF05437">
    <property type="entry name" value="AzlD"/>
    <property type="match status" value="1"/>
</dbReference>